<feature type="domain" description="FAD-binding PCMH-type" evidence="3">
    <location>
        <begin position="13"/>
        <end position="183"/>
    </location>
</feature>
<keyword evidence="2" id="KW-0560">Oxidoreductase</keyword>
<dbReference type="InterPro" id="IPR016167">
    <property type="entry name" value="FAD-bd_PCMH_sub1"/>
</dbReference>
<dbReference type="EMBL" id="CAADFT010000084">
    <property type="protein sequence ID" value="VFK47420.1"/>
    <property type="molecule type" value="Genomic_DNA"/>
</dbReference>
<dbReference type="GO" id="GO:0003885">
    <property type="term" value="F:D-arabinono-1,4-lactone oxidase activity"/>
    <property type="evidence" value="ECO:0007669"/>
    <property type="project" value="InterPro"/>
</dbReference>
<evidence type="ECO:0000256" key="1">
    <source>
        <dbReference type="ARBA" id="ARBA00022827"/>
    </source>
</evidence>
<dbReference type="Gene3D" id="3.30.43.10">
    <property type="entry name" value="Uridine Diphospho-n-acetylenolpyruvylglucosamine Reductase, domain 2"/>
    <property type="match status" value="1"/>
</dbReference>
<accession>A0A450Z0W8</accession>
<dbReference type="InterPro" id="IPR016169">
    <property type="entry name" value="FAD-bd_PCMH_sub2"/>
</dbReference>
<evidence type="ECO:0000259" key="3">
    <source>
        <dbReference type="PROSITE" id="PS51387"/>
    </source>
</evidence>
<dbReference type="SUPFAM" id="SSF56176">
    <property type="entry name" value="FAD-binding/transporter-associated domain-like"/>
    <property type="match status" value="1"/>
</dbReference>
<dbReference type="AlphaFoldDB" id="A0A450Z0W8"/>
<dbReference type="InterPro" id="IPR010031">
    <property type="entry name" value="FAD_lactone_oxidase-like"/>
</dbReference>
<dbReference type="Pfam" id="PF01565">
    <property type="entry name" value="FAD_binding_4"/>
    <property type="match status" value="1"/>
</dbReference>
<dbReference type="GO" id="GO:0071949">
    <property type="term" value="F:FAD binding"/>
    <property type="evidence" value="ECO:0007669"/>
    <property type="project" value="InterPro"/>
</dbReference>
<dbReference type="GO" id="GO:0016020">
    <property type="term" value="C:membrane"/>
    <property type="evidence" value="ECO:0007669"/>
    <property type="project" value="InterPro"/>
</dbReference>
<dbReference type="InterPro" id="IPR007173">
    <property type="entry name" value="ALO_C"/>
</dbReference>
<evidence type="ECO:0000313" key="4">
    <source>
        <dbReference type="EMBL" id="VFK47420.1"/>
    </source>
</evidence>
<dbReference type="InterPro" id="IPR036318">
    <property type="entry name" value="FAD-bd_PCMH-like_sf"/>
</dbReference>
<dbReference type="Gene3D" id="3.30.70.2520">
    <property type="match status" value="1"/>
</dbReference>
<gene>
    <name evidence="4" type="ORF">BECKTC1821E_GA0114239_10845</name>
</gene>
<dbReference type="InterPro" id="IPR016166">
    <property type="entry name" value="FAD-bd_PCMH"/>
</dbReference>
<proteinExistence type="predicted"/>
<keyword evidence="1" id="KW-0274">FAD</keyword>
<dbReference type="InterPro" id="IPR006094">
    <property type="entry name" value="Oxid_FAD_bind_N"/>
</dbReference>
<dbReference type="Gene3D" id="3.30.465.10">
    <property type="match status" value="1"/>
</dbReference>
<dbReference type="InterPro" id="IPR016171">
    <property type="entry name" value="Vanillyl_alc_oxidase_C-sub2"/>
</dbReference>
<dbReference type="PROSITE" id="PS51387">
    <property type="entry name" value="FAD_PCMH"/>
    <property type="match status" value="1"/>
</dbReference>
<protein>
    <submittedName>
        <fullName evidence="4">L-gulonolactone oxidase</fullName>
    </submittedName>
</protein>
<keyword evidence="1" id="KW-0285">Flavoprotein</keyword>
<organism evidence="4">
    <name type="scientific">Candidatus Kentrum sp. TC</name>
    <dbReference type="NCBI Taxonomy" id="2126339"/>
    <lineage>
        <taxon>Bacteria</taxon>
        <taxon>Pseudomonadati</taxon>
        <taxon>Pseudomonadota</taxon>
        <taxon>Gammaproteobacteria</taxon>
        <taxon>Candidatus Kentrum</taxon>
    </lineage>
</organism>
<dbReference type="PANTHER" id="PTHR43762">
    <property type="entry name" value="L-GULONOLACTONE OXIDASE"/>
    <property type="match status" value="1"/>
</dbReference>
<dbReference type="Pfam" id="PF04030">
    <property type="entry name" value="ALO"/>
    <property type="match status" value="1"/>
</dbReference>
<dbReference type="Gene3D" id="1.10.45.10">
    <property type="entry name" value="Vanillyl-alcohol Oxidase, Chain A, domain 4"/>
    <property type="match status" value="1"/>
</dbReference>
<name>A0A450Z0W8_9GAMM</name>
<reference evidence="4" key="1">
    <citation type="submission" date="2019-02" db="EMBL/GenBank/DDBJ databases">
        <authorList>
            <person name="Gruber-Vodicka R. H."/>
            <person name="Seah K. B. B."/>
        </authorList>
    </citation>
    <scope>NUCLEOTIDE SEQUENCE</scope>
    <source>
        <strain evidence="4">BECK_BZ125</strain>
    </source>
</reference>
<sequence>MNRQTFYNWSGQFHCTPRRLHKPRSEAEMADIMRDISRRNTNARIFGSSLSPSDIAMSDDELVLLDEFDRVLEIDGDGHRVVVEPGITLENLSHALTRHGLALPVLGSVAGQTVTGAMGTATHGTGIEFGVFPTLIEAMRIVTPHGKALHISARENSELLPAARCHLGSLGVITQVTSRVCDAFDLEVTEQPNTLENVLSKLPERLRNDHYRFWYIPHTDRAWEWMATRASPGKPPRSSPWRKLASGFNDKFIDHHVYESLLHLATYWPSLIPLINKLGVRARFNKTRHSRGPSLAQFTFDCLFKQHVNEWSIPVEHTADALRGIRDLIAEKGYYAHLPIEVRFARGDDIWLSPCQGRDSCYIGVIAYMPHGRPPRHEAYFADFEKLMATFSGRPHWGKFFELEPDKLAKRYPRWEDFQRIRRRLDPEYRLRNRFTERVFRT</sequence>
<dbReference type="PANTHER" id="PTHR43762:SF1">
    <property type="entry name" value="D-ARABINONO-1,4-LACTONE OXIDASE"/>
    <property type="match status" value="1"/>
</dbReference>
<evidence type="ECO:0000256" key="2">
    <source>
        <dbReference type="ARBA" id="ARBA00023002"/>
    </source>
</evidence>
<dbReference type="PIRSF" id="PIRSF000136">
    <property type="entry name" value="LGO_GLO"/>
    <property type="match status" value="1"/>
</dbReference>